<evidence type="ECO:0000313" key="2">
    <source>
        <dbReference type="EMBL" id="MWJ28786.1"/>
    </source>
</evidence>
<dbReference type="EMBL" id="WTKP01000007">
    <property type="protein sequence ID" value="MWJ28786.1"/>
    <property type="molecule type" value="Genomic_DNA"/>
</dbReference>
<evidence type="ECO:0000256" key="1">
    <source>
        <dbReference type="SAM" id="Phobius"/>
    </source>
</evidence>
<dbReference type="SUPFAM" id="SSF82866">
    <property type="entry name" value="Multidrug efflux transporter AcrB transmembrane domain"/>
    <property type="match status" value="1"/>
</dbReference>
<comment type="caution">
    <text evidence="2">The sequence shown here is derived from an EMBL/GenBank/DDBJ whole genome shotgun (WGS) entry which is preliminary data.</text>
</comment>
<evidence type="ECO:0000313" key="3">
    <source>
        <dbReference type="Proteomes" id="UP000437638"/>
    </source>
</evidence>
<name>A0A7X3KRX6_9GAMM</name>
<organism evidence="2 3">
    <name type="scientific">Vreelandella zhuhanensis</name>
    <dbReference type="NCBI Taxonomy" id="2684210"/>
    <lineage>
        <taxon>Bacteria</taxon>
        <taxon>Pseudomonadati</taxon>
        <taxon>Pseudomonadota</taxon>
        <taxon>Gammaproteobacteria</taxon>
        <taxon>Oceanospirillales</taxon>
        <taxon>Halomonadaceae</taxon>
        <taxon>Vreelandella</taxon>
    </lineage>
</organism>
<protein>
    <submittedName>
        <fullName evidence="2">Uncharacterized protein</fullName>
    </submittedName>
</protein>
<dbReference type="AlphaFoldDB" id="A0A7X3KRX6"/>
<proteinExistence type="predicted"/>
<keyword evidence="1" id="KW-0472">Membrane</keyword>
<gene>
    <name evidence="2" type="ORF">GPM19_11355</name>
</gene>
<feature type="transmembrane region" description="Helical" evidence="1">
    <location>
        <begin position="12"/>
        <end position="39"/>
    </location>
</feature>
<dbReference type="Proteomes" id="UP000437638">
    <property type="component" value="Unassembled WGS sequence"/>
</dbReference>
<keyword evidence="1" id="KW-1133">Transmembrane helix</keyword>
<keyword evidence="3" id="KW-1185">Reference proteome</keyword>
<accession>A0A7X3KRX6</accession>
<keyword evidence="1" id="KW-0812">Transmembrane</keyword>
<reference evidence="2 3" key="1">
    <citation type="submission" date="2019-12" db="EMBL/GenBank/DDBJ databases">
        <title>Halomonas rutogse sp. nov. isolated from two lakes on Tibetan Plateau.</title>
        <authorList>
            <person name="Gao P."/>
        </authorList>
    </citation>
    <scope>NUCLEOTIDE SEQUENCE [LARGE SCALE GENOMIC DNA]</scope>
    <source>
        <strain evidence="2 3">ZH2S</strain>
    </source>
</reference>
<sequence length="47" mass="5072">MILETSCQARFMIPMAVSMGFGMLFATVILLALASCLYLRLEISGSA</sequence>
<dbReference type="RefSeq" id="WP_160419145.1">
    <property type="nucleotide sequence ID" value="NZ_WTKP01000007.1"/>
</dbReference>